<keyword evidence="4" id="KW-1185">Reference proteome</keyword>
<evidence type="ECO:0000256" key="2">
    <source>
        <dbReference type="SAM" id="Phobius"/>
    </source>
</evidence>
<keyword evidence="2" id="KW-0812">Transmembrane</keyword>
<gene>
    <name evidence="3" type="ORF">CCMP2556_LOCUS44973</name>
</gene>
<sequence length="457" mass="49368">MSCSEETIAGAGRALATVYTAVSALCAGTVLLRLLTAKFCHLPFHLRHAAFLLLLLLLFVGRVASDIWELGDGRLVAAGSSRWMYNLLSTGPVVIFLTIFLVLLYHLTCVLHSISLAKQNLEAAYSRSVAFHGERSLERSVLHPPQRCCCRPRKTSLSCFWKIMLITIASLWVLFFTGYAATLLVQDDGKQHLSLALTALVEAPIFVVCALTGLGLLVFAIQLLRRLRRLRWMLRNEQVIAALRAGAATMDPVTFSSEGSTEEVYVSQRSSSTAEPMMPTLSASVNANAESEKESEAPPGQLRSATAPAKHSGMQASARCSRSETGSFSSGSSATTVPKVESVLGSVSRVLAVVTACVGAFLFRAGCILYLVCTDQQYWPCGLLFPYYLISEVAPAALLILLYLLPGLEVACFREGARAGSRSTGRPSMLESEVSALQATFSMRWSVSSARPLVAEA</sequence>
<reference evidence="3 4" key="1">
    <citation type="submission" date="2024-02" db="EMBL/GenBank/DDBJ databases">
        <authorList>
            <person name="Chen Y."/>
            <person name="Shah S."/>
            <person name="Dougan E. K."/>
            <person name="Thang M."/>
            <person name="Chan C."/>
        </authorList>
    </citation>
    <scope>NUCLEOTIDE SEQUENCE [LARGE SCALE GENOMIC DNA]</scope>
</reference>
<keyword evidence="2" id="KW-0472">Membrane</keyword>
<feature type="transmembrane region" description="Helical" evidence="2">
    <location>
        <begin position="84"/>
        <end position="105"/>
    </location>
</feature>
<keyword evidence="2" id="KW-1133">Transmembrane helix</keyword>
<organism evidence="3 4">
    <name type="scientific">Durusdinium trenchii</name>
    <dbReference type="NCBI Taxonomy" id="1381693"/>
    <lineage>
        <taxon>Eukaryota</taxon>
        <taxon>Sar</taxon>
        <taxon>Alveolata</taxon>
        <taxon>Dinophyceae</taxon>
        <taxon>Suessiales</taxon>
        <taxon>Symbiodiniaceae</taxon>
        <taxon>Durusdinium</taxon>
    </lineage>
</organism>
<protein>
    <submittedName>
        <fullName evidence="3">Uncharacterized protein</fullName>
    </submittedName>
</protein>
<comment type="caution">
    <text evidence="3">The sequence shown here is derived from an EMBL/GenBank/DDBJ whole genome shotgun (WGS) entry which is preliminary data.</text>
</comment>
<evidence type="ECO:0000313" key="3">
    <source>
        <dbReference type="EMBL" id="CAK9094264.1"/>
    </source>
</evidence>
<name>A0ABP0R218_9DINO</name>
<proteinExistence type="predicted"/>
<evidence type="ECO:0000313" key="4">
    <source>
        <dbReference type="Proteomes" id="UP001642484"/>
    </source>
</evidence>
<feature type="transmembrane region" description="Helical" evidence="2">
    <location>
        <begin position="350"/>
        <end position="372"/>
    </location>
</feature>
<feature type="transmembrane region" description="Helical" evidence="2">
    <location>
        <begin position="384"/>
        <end position="405"/>
    </location>
</feature>
<dbReference type="EMBL" id="CAXAMN010025317">
    <property type="protein sequence ID" value="CAK9094264.1"/>
    <property type="molecule type" value="Genomic_DNA"/>
</dbReference>
<dbReference type="Proteomes" id="UP001642484">
    <property type="component" value="Unassembled WGS sequence"/>
</dbReference>
<feature type="region of interest" description="Disordered" evidence="1">
    <location>
        <begin position="284"/>
        <end position="312"/>
    </location>
</feature>
<evidence type="ECO:0000256" key="1">
    <source>
        <dbReference type="SAM" id="MobiDB-lite"/>
    </source>
</evidence>
<feature type="transmembrane region" description="Helical" evidence="2">
    <location>
        <begin position="205"/>
        <end position="224"/>
    </location>
</feature>
<feature type="transmembrane region" description="Helical" evidence="2">
    <location>
        <begin position="14"/>
        <end position="34"/>
    </location>
</feature>
<feature type="transmembrane region" description="Helical" evidence="2">
    <location>
        <begin position="163"/>
        <end position="185"/>
    </location>
</feature>
<feature type="transmembrane region" description="Helical" evidence="2">
    <location>
        <begin position="46"/>
        <end position="64"/>
    </location>
</feature>
<accession>A0ABP0R218</accession>